<dbReference type="InterPro" id="IPR029058">
    <property type="entry name" value="AB_hydrolase_fold"/>
</dbReference>
<name>A0A6L5HQW7_9PSED</name>
<dbReference type="SMART" id="SM00824">
    <property type="entry name" value="PKS_TE"/>
    <property type="match status" value="1"/>
</dbReference>
<organism evidence="4 5">
    <name type="scientific">Pseudomonas helleri</name>
    <dbReference type="NCBI Taxonomy" id="1608996"/>
    <lineage>
        <taxon>Bacteria</taxon>
        <taxon>Pseudomonadati</taxon>
        <taxon>Pseudomonadota</taxon>
        <taxon>Gammaproteobacteria</taxon>
        <taxon>Pseudomonadales</taxon>
        <taxon>Pseudomonadaceae</taxon>
        <taxon>Pseudomonas</taxon>
    </lineage>
</organism>
<dbReference type="GO" id="GO:0016787">
    <property type="term" value="F:hydrolase activity"/>
    <property type="evidence" value="ECO:0007669"/>
    <property type="project" value="UniProtKB-KW"/>
</dbReference>
<dbReference type="InterPro" id="IPR020802">
    <property type="entry name" value="TesA-like"/>
</dbReference>
<keyword evidence="4" id="KW-0378">Hydrolase</keyword>
<dbReference type="InterPro" id="IPR036736">
    <property type="entry name" value="ACP-like_sf"/>
</dbReference>
<dbReference type="SUPFAM" id="SSF47336">
    <property type="entry name" value="ACP-like"/>
    <property type="match status" value="1"/>
</dbReference>
<evidence type="ECO:0000256" key="1">
    <source>
        <dbReference type="ARBA" id="ARBA00022450"/>
    </source>
</evidence>
<dbReference type="InterPro" id="IPR001031">
    <property type="entry name" value="Thioesterase"/>
</dbReference>
<gene>
    <name evidence="4" type="ORF">GHO27_08635</name>
</gene>
<dbReference type="PANTHER" id="PTHR44845:SF6">
    <property type="entry name" value="BETA-ALANINE-ACTIVATING ENZYME"/>
    <property type="match status" value="1"/>
</dbReference>
<dbReference type="SUPFAM" id="SSF53474">
    <property type="entry name" value="alpha/beta-Hydrolases"/>
    <property type="match status" value="1"/>
</dbReference>
<evidence type="ECO:0000313" key="4">
    <source>
        <dbReference type="EMBL" id="MQU05754.1"/>
    </source>
</evidence>
<dbReference type="Pfam" id="PF00975">
    <property type="entry name" value="Thioesterase"/>
    <property type="match status" value="1"/>
</dbReference>
<proteinExistence type="predicted"/>
<keyword evidence="1" id="KW-0596">Phosphopantetheine</keyword>
<dbReference type="Proteomes" id="UP000478064">
    <property type="component" value="Unassembled WGS sequence"/>
</dbReference>
<dbReference type="Gene3D" id="1.10.1200.10">
    <property type="entry name" value="ACP-like"/>
    <property type="match status" value="1"/>
</dbReference>
<dbReference type="InterPro" id="IPR009081">
    <property type="entry name" value="PP-bd_ACP"/>
</dbReference>
<dbReference type="RefSeq" id="WP_153373616.1">
    <property type="nucleotide sequence ID" value="NZ_WIVU01000012.1"/>
</dbReference>
<dbReference type="Pfam" id="PF00550">
    <property type="entry name" value="PP-binding"/>
    <property type="match status" value="1"/>
</dbReference>
<dbReference type="Gene3D" id="3.40.50.1820">
    <property type="entry name" value="alpha/beta hydrolase"/>
    <property type="match status" value="1"/>
</dbReference>
<dbReference type="PANTHER" id="PTHR44845">
    <property type="entry name" value="CARRIER DOMAIN-CONTAINING PROTEIN"/>
    <property type="match status" value="1"/>
</dbReference>
<accession>A0A6L5HQW7</accession>
<protein>
    <submittedName>
        <fullName evidence="4">Alpha/beta fold hydrolase</fullName>
    </submittedName>
</protein>
<evidence type="ECO:0000259" key="3">
    <source>
        <dbReference type="PROSITE" id="PS50075"/>
    </source>
</evidence>
<dbReference type="EMBL" id="WIVU01000012">
    <property type="protein sequence ID" value="MQU05754.1"/>
    <property type="molecule type" value="Genomic_DNA"/>
</dbReference>
<evidence type="ECO:0000313" key="5">
    <source>
        <dbReference type="Proteomes" id="UP000478064"/>
    </source>
</evidence>
<dbReference type="PROSITE" id="PS50075">
    <property type="entry name" value="CARRIER"/>
    <property type="match status" value="1"/>
</dbReference>
<keyword evidence="2" id="KW-0597">Phosphoprotein</keyword>
<evidence type="ECO:0000256" key="2">
    <source>
        <dbReference type="ARBA" id="ARBA00022553"/>
    </source>
</evidence>
<comment type="caution">
    <text evidence="4">The sequence shown here is derived from an EMBL/GenBank/DDBJ whole genome shotgun (WGS) entry which is preliminary data.</text>
</comment>
<feature type="domain" description="Carrier" evidence="3">
    <location>
        <begin position="7"/>
        <end position="82"/>
    </location>
</feature>
<reference evidence="4 5" key="1">
    <citation type="submission" date="2019-10" db="EMBL/GenBank/DDBJ databases">
        <title>Evaluation of single-gene subtyping targets for Pseudomonas.</title>
        <authorList>
            <person name="Reichler S.J."/>
            <person name="Orsi R.H."/>
            <person name="Wiedmann M."/>
            <person name="Martin N.H."/>
            <person name="Murphy S.I."/>
        </authorList>
    </citation>
    <scope>NUCLEOTIDE SEQUENCE [LARGE SCALE GENOMIC DNA]</scope>
    <source>
        <strain evidence="4 5">FSL R10-1637</strain>
    </source>
</reference>
<sequence>MTPPQKHCMSAVEYSLADIWAQALKLETVEAEDNFFNLGGHSLLALSVIEQIKLRLGWIISLSTFIQYPTIRELVTNASQPTAANSERLLIRMSKRGRLKPIVFVPAIGGMIFSYTKLARHLSANRSCYALQSPALIGQPVPETISLLAALYIETLVSELGTNDFHLVGWSYGGLVAFEMMRQLGTDANRKLVLIDSFLRPEKRTLPDEEVIFKAFVDDLLSQFGMQADMPEGTSRPQALQALAARLFGARANNGDAQSFEFIERMYHAYLANQQAMMACQCGAANVSAALLFPTESNDTVAHWRDRVDNLEVIDLQGDHYSLLNDKNAAQIATATAAYLDQPAFVEQRADAGVQL</sequence>
<dbReference type="AlphaFoldDB" id="A0A6L5HQW7"/>